<organism evidence="2 3">
    <name type="scientific">Dorcoceras hygrometricum</name>
    <dbReference type="NCBI Taxonomy" id="472368"/>
    <lineage>
        <taxon>Eukaryota</taxon>
        <taxon>Viridiplantae</taxon>
        <taxon>Streptophyta</taxon>
        <taxon>Embryophyta</taxon>
        <taxon>Tracheophyta</taxon>
        <taxon>Spermatophyta</taxon>
        <taxon>Magnoliopsida</taxon>
        <taxon>eudicotyledons</taxon>
        <taxon>Gunneridae</taxon>
        <taxon>Pentapetalae</taxon>
        <taxon>asterids</taxon>
        <taxon>lamiids</taxon>
        <taxon>Lamiales</taxon>
        <taxon>Gesneriaceae</taxon>
        <taxon>Didymocarpoideae</taxon>
        <taxon>Trichosporeae</taxon>
        <taxon>Loxocarpinae</taxon>
        <taxon>Dorcoceras</taxon>
    </lineage>
</organism>
<gene>
    <name evidence="2" type="ORF">F511_25810</name>
</gene>
<evidence type="ECO:0000313" key="2">
    <source>
        <dbReference type="EMBL" id="KZV38323.1"/>
    </source>
</evidence>
<name>A0A2Z7BUR0_9LAMI</name>
<sequence length="216" mass="24717">MDGGWRRPKWGDCKRSQKKTSPRFCWQPTVPSWEKEFCKVVGSLDWDTLLQMKKFVHLYDNVINWNDSAGEEAFFNAKKRFWARKNGLPCDIPLPDPDSCIDRIDWDINIDPGPLPDLDAVPNEEENHEHPVILFGDAFIANQAFSPSGWGDDEDNYNFPANYSFGDHDDPLEQNRGNPYSYEPAFRCPGFTLDGQSLRSGSDSRHMQCGSGWHNG</sequence>
<dbReference type="Proteomes" id="UP000250235">
    <property type="component" value="Unassembled WGS sequence"/>
</dbReference>
<evidence type="ECO:0000256" key="1">
    <source>
        <dbReference type="SAM" id="MobiDB-lite"/>
    </source>
</evidence>
<reference evidence="2 3" key="1">
    <citation type="journal article" date="2015" name="Proc. Natl. Acad. Sci. U.S.A.">
        <title>The resurrection genome of Boea hygrometrica: A blueprint for survival of dehydration.</title>
        <authorList>
            <person name="Xiao L."/>
            <person name="Yang G."/>
            <person name="Zhang L."/>
            <person name="Yang X."/>
            <person name="Zhao S."/>
            <person name="Ji Z."/>
            <person name="Zhou Q."/>
            <person name="Hu M."/>
            <person name="Wang Y."/>
            <person name="Chen M."/>
            <person name="Xu Y."/>
            <person name="Jin H."/>
            <person name="Xiao X."/>
            <person name="Hu G."/>
            <person name="Bao F."/>
            <person name="Hu Y."/>
            <person name="Wan P."/>
            <person name="Li L."/>
            <person name="Deng X."/>
            <person name="Kuang T."/>
            <person name="Xiang C."/>
            <person name="Zhu J.K."/>
            <person name="Oliver M.J."/>
            <person name="He Y."/>
        </authorList>
    </citation>
    <scope>NUCLEOTIDE SEQUENCE [LARGE SCALE GENOMIC DNA]</scope>
    <source>
        <strain evidence="3">cv. XS01</strain>
    </source>
</reference>
<dbReference type="PANTHER" id="PTHR34567">
    <property type="entry name" value="FK506-BINDING-LIKE PROTEIN"/>
    <property type="match status" value="1"/>
</dbReference>
<evidence type="ECO:0000313" key="3">
    <source>
        <dbReference type="Proteomes" id="UP000250235"/>
    </source>
</evidence>
<dbReference type="PANTHER" id="PTHR34567:SF3">
    <property type="entry name" value="FK506-BINDING-LIKE PROTEIN"/>
    <property type="match status" value="1"/>
</dbReference>
<feature type="region of interest" description="Disordered" evidence="1">
    <location>
        <begin position="197"/>
        <end position="216"/>
    </location>
</feature>
<proteinExistence type="predicted"/>
<dbReference type="OrthoDB" id="1899291at2759"/>
<dbReference type="AlphaFoldDB" id="A0A2Z7BUR0"/>
<keyword evidence="3" id="KW-1185">Reference proteome</keyword>
<dbReference type="EMBL" id="KV001976">
    <property type="protein sequence ID" value="KZV38323.1"/>
    <property type="molecule type" value="Genomic_DNA"/>
</dbReference>
<protein>
    <submittedName>
        <fullName evidence="2">Uncharacterized protein</fullName>
    </submittedName>
</protein>
<accession>A0A2Z7BUR0</accession>